<comment type="caution">
    <text evidence="1">The sequence shown here is derived from an EMBL/GenBank/DDBJ whole genome shotgun (WGS) entry which is preliminary data.</text>
</comment>
<reference evidence="1 2" key="1">
    <citation type="journal article" date="2014" name="PLoS Genet.">
        <title>Phylogenetically driven sequencing of extremely halophilic archaea reveals strategies for static and dynamic osmo-response.</title>
        <authorList>
            <person name="Becker E.A."/>
            <person name="Seitzer P.M."/>
            <person name="Tritt A."/>
            <person name="Larsen D."/>
            <person name="Krusor M."/>
            <person name="Yao A.I."/>
            <person name="Wu D."/>
            <person name="Madern D."/>
            <person name="Eisen J.A."/>
            <person name="Darling A.E."/>
            <person name="Facciotti M.T."/>
        </authorList>
    </citation>
    <scope>NUCLEOTIDE SEQUENCE [LARGE SCALE GENOMIC DNA]</scope>
    <source>
        <strain evidence="1 2">DSM 10524</strain>
    </source>
</reference>
<evidence type="ECO:0000313" key="1">
    <source>
        <dbReference type="EMBL" id="ELY55373.1"/>
    </source>
</evidence>
<dbReference type="AlphaFoldDB" id="L9X451"/>
<accession>L9X451</accession>
<organism evidence="1 2">
    <name type="scientific">Natronococcus amylolyticus DSM 10524</name>
    <dbReference type="NCBI Taxonomy" id="1227497"/>
    <lineage>
        <taxon>Archaea</taxon>
        <taxon>Methanobacteriati</taxon>
        <taxon>Methanobacteriota</taxon>
        <taxon>Stenosarchaea group</taxon>
        <taxon>Halobacteria</taxon>
        <taxon>Halobacteriales</taxon>
        <taxon>Natrialbaceae</taxon>
        <taxon>Natronococcus</taxon>
    </lineage>
</organism>
<gene>
    <name evidence="1" type="ORF">C491_16697</name>
</gene>
<dbReference type="STRING" id="1227497.C491_16697"/>
<dbReference type="RefSeq" id="WP_005558239.1">
    <property type="nucleotide sequence ID" value="NZ_AOIB01000031.1"/>
</dbReference>
<dbReference type="eggNOG" id="ENOG502N5E9">
    <property type="taxonomic scope" value="Archaea"/>
</dbReference>
<protein>
    <submittedName>
        <fullName evidence="1">Uncharacterized protein</fullName>
    </submittedName>
</protein>
<name>L9X451_9EURY</name>
<dbReference type="OrthoDB" id="204780at2157"/>
<evidence type="ECO:0000313" key="2">
    <source>
        <dbReference type="Proteomes" id="UP000011688"/>
    </source>
</evidence>
<keyword evidence="2" id="KW-1185">Reference proteome</keyword>
<proteinExistence type="predicted"/>
<dbReference type="EMBL" id="AOIB01000031">
    <property type="protein sequence ID" value="ELY55373.1"/>
    <property type="molecule type" value="Genomic_DNA"/>
</dbReference>
<dbReference type="Proteomes" id="UP000011688">
    <property type="component" value="Unassembled WGS sequence"/>
</dbReference>
<sequence length="118" mass="12106">MRTTTRFGVVGLVAVLAIGLLSAGAVAGGSGGADVTQVGSIDASIEGEHVELDGLELSADALPSYEIDERTYDLDSVGVQTDGVTVDVNDRTYEICSVDISLENVSVTVSDVSINGDE</sequence>